<feature type="compositionally biased region" description="Basic and acidic residues" evidence="1">
    <location>
        <begin position="1224"/>
        <end position="1238"/>
    </location>
</feature>
<feature type="compositionally biased region" description="Basic and acidic residues" evidence="1">
    <location>
        <begin position="205"/>
        <end position="225"/>
    </location>
</feature>
<evidence type="ECO:0000313" key="2">
    <source>
        <dbReference type="EMBL" id="GFF57566.1"/>
    </source>
</evidence>
<feature type="region of interest" description="Disordered" evidence="1">
    <location>
        <begin position="1178"/>
        <end position="1249"/>
    </location>
</feature>
<evidence type="ECO:0000313" key="3">
    <source>
        <dbReference type="Proteomes" id="UP000465221"/>
    </source>
</evidence>
<feature type="region of interest" description="Disordered" evidence="1">
    <location>
        <begin position="475"/>
        <end position="818"/>
    </location>
</feature>
<feature type="region of interest" description="Disordered" evidence="1">
    <location>
        <begin position="1143"/>
        <end position="1166"/>
    </location>
</feature>
<gene>
    <name evidence="2" type="ORF">IFM46972_10837</name>
</gene>
<accession>A0A8H3XR02</accession>
<feature type="compositionally biased region" description="Basic and acidic residues" evidence="1">
    <location>
        <begin position="158"/>
        <end position="174"/>
    </location>
</feature>
<dbReference type="Proteomes" id="UP000465221">
    <property type="component" value="Unassembled WGS sequence"/>
</dbReference>
<feature type="compositionally biased region" description="Basic and acidic residues" evidence="1">
    <location>
        <begin position="572"/>
        <end position="584"/>
    </location>
</feature>
<organism evidence="2 3">
    <name type="scientific">Aspergillus udagawae</name>
    <dbReference type="NCBI Taxonomy" id="91492"/>
    <lineage>
        <taxon>Eukaryota</taxon>
        <taxon>Fungi</taxon>
        <taxon>Dikarya</taxon>
        <taxon>Ascomycota</taxon>
        <taxon>Pezizomycotina</taxon>
        <taxon>Eurotiomycetes</taxon>
        <taxon>Eurotiomycetidae</taxon>
        <taxon>Eurotiales</taxon>
        <taxon>Aspergillaceae</taxon>
        <taxon>Aspergillus</taxon>
        <taxon>Aspergillus subgen. Fumigati</taxon>
    </lineage>
</organism>
<sequence>MANLRSSVSAQGRDDEAPKLEDLYFETYRQAWPTVEKLLWGGQVERDRAGNQMRRVNAAIEKLNRKHGKSPNRCKINIEKYIAIGERLLDAAIRSVTDGDDSEYNALHEKYNNYFRSQRFPDVFCISDEKFNALCQSLEPLVHKTREEYSSELSDVPAEEHTDAEQDTDRREELENAYMGTGQSDHDFTPAEEYDGQSPDVEPGDQSHEHDDGYDEHDGGYVEHDDGYDDDGFLNQSPQNPSRKDRGFWETHYVSFDDLLHDTQKVWGSLMTEGEILAYRLQGTVGYSVIVGYECDGHQIARLEAAARRPIPKDAQHISEISKARKPIYEDKKRKLKEYRNRADVQGIGLVAWRVEGNYETDPTSVLRPSRKAWYPETYIQVYWADNSWSWESRDGLRFVYGGDSYRVDILIYRQAISQEADFQEALTGHRPEFPDGGPMANKHWRNENAYGGAFWLQPRARKNKRVVKIEEEGVENVKSEDEDGLWDPAENGATQPFADGLESSGDLPQGSSDAPSNWERADYDPLMRNINTDRNFGGDSRNMEAFERRQGALPHRLQTGNTAHTEPYHGNQDRGWDSARPQERNSATHRNESPSHRNLNSAPPERPRFNPGPSRRSPTADAPRTQQRNVDGFMQGRRANSEATRRSGPNAPRTLQGNTQGLHGSSSRRNPNAAPLRMQTSTTPRGDAPLRAPNIRERQNRQTGPARQTERPLSTPRGAQERDTNTPRLAASQHRAPRNTPNSPMWRTFTPARQASGPSSTSGIIRNRGGGTTPQFPGRQKRPDILASSGRVASRGGPQVQTRRNVSEQGSSSSEEYETATPLIASLLWSLPGERPDHVVKQLKELNTQIRTKNIQAKRRQNEGLINVELFLSLGDQLQEAATTVAGSDEERFLESQETLQNAIEEFQWPEDWNIELDQFTEYCEALAKLDDNTSGMQDIAQAPYEGDLGQSDSEASDIDELFDDNISNWQSATPLDDIRHEAEKEYGIPFTQGAVLGWSGSEASGYSLIVGSQYDGKKIARVIQSTNLPSHVDDNMSIKLNSRAGQAINNETVYDSRLIEGIGLVAWKVNARHELDPTSSLHPGKVEPYPETYVWVLWYDGAWSWESRWGLQQIMHELTDFQVDLLIYRLATSQDAAYRESLTGERPSYPTVSPSDIQERGNVGTDIEISVLPAKDSRGGTTLKKTKLRFEEPLLSPDMDRQSTASKTQSKHNSKSLAPQRRSGEGDKATLSESPHRASASSRYTGRRQRAELLGVVRNRLGRTASRNVAWEDAF</sequence>
<proteinExistence type="predicted"/>
<evidence type="ECO:0000256" key="1">
    <source>
        <dbReference type="SAM" id="MobiDB-lite"/>
    </source>
</evidence>
<dbReference type="EMBL" id="BLKC01000155">
    <property type="protein sequence ID" value="GFF57566.1"/>
    <property type="molecule type" value="Genomic_DNA"/>
</dbReference>
<name>A0A8H3XR02_9EURO</name>
<dbReference type="AlphaFoldDB" id="A0A8H3XR02"/>
<protein>
    <submittedName>
        <fullName evidence="2">Uncharacterized protein</fullName>
    </submittedName>
</protein>
<reference evidence="2 3" key="1">
    <citation type="submission" date="2020-01" db="EMBL/GenBank/DDBJ databases">
        <title>Draft genome sequence of Aspergillus udagawae IFM 46972.</title>
        <authorList>
            <person name="Takahashi H."/>
            <person name="Yaguchi T."/>
        </authorList>
    </citation>
    <scope>NUCLEOTIDE SEQUENCE [LARGE SCALE GENOMIC DNA]</scope>
    <source>
        <strain evidence="2 3">IFM 46972</strain>
    </source>
</reference>
<feature type="region of interest" description="Disordered" evidence="1">
    <location>
        <begin position="149"/>
        <end position="246"/>
    </location>
</feature>
<feature type="compositionally biased region" description="Basic and acidic residues" evidence="1">
    <location>
        <begin position="542"/>
        <end position="551"/>
    </location>
</feature>
<comment type="caution">
    <text evidence="2">The sequence shown here is derived from an EMBL/GenBank/DDBJ whole genome shotgun (WGS) entry which is preliminary data.</text>
</comment>
<feature type="compositionally biased region" description="Polar residues" evidence="1">
    <location>
        <begin position="740"/>
        <end position="765"/>
    </location>
</feature>
<feature type="compositionally biased region" description="Polar residues" evidence="1">
    <location>
        <begin position="654"/>
        <end position="671"/>
    </location>
</feature>